<dbReference type="Proteomes" id="UP000050975">
    <property type="component" value="Unassembled WGS sequence"/>
</dbReference>
<proteinExistence type="predicted"/>
<evidence type="ECO:0000313" key="2">
    <source>
        <dbReference type="Proteomes" id="UP000050975"/>
    </source>
</evidence>
<protein>
    <submittedName>
        <fullName evidence="1">Uncharacterized protein</fullName>
    </submittedName>
</protein>
<organism evidence="1 2">
    <name type="scientific">candidate division WOR_3 bacterium SM1_77</name>
    <dbReference type="NCBI Taxonomy" id="1703778"/>
    <lineage>
        <taxon>Bacteria</taxon>
        <taxon>Bacteria division WOR-3</taxon>
    </lineage>
</organism>
<reference evidence="1 2" key="1">
    <citation type="journal article" date="2015" name="Microbiome">
        <title>Genomic resolution of linkages in carbon, nitrogen, and sulfur cycling among widespread estuary sediment bacteria.</title>
        <authorList>
            <person name="Baker B.J."/>
            <person name="Lazar C.S."/>
            <person name="Teske A.P."/>
            <person name="Dick G.J."/>
        </authorList>
    </citation>
    <scope>NUCLEOTIDE SEQUENCE [LARGE SCALE GENOMIC DNA]</scope>
    <source>
        <strain evidence="1">SM1_77</strain>
    </source>
</reference>
<accession>A0A0S8JYG5</accession>
<dbReference type="AlphaFoldDB" id="A0A0S8JYG5"/>
<evidence type="ECO:0000313" key="1">
    <source>
        <dbReference type="EMBL" id="KPL13677.1"/>
    </source>
</evidence>
<gene>
    <name evidence="1" type="ORF">AMJ74_04835</name>
</gene>
<dbReference type="EMBL" id="LJVE01000090">
    <property type="protein sequence ID" value="KPL13677.1"/>
    <property type="molecule type" value="Genomic_DNA"/>
</dbReference>
<comment type="caution">
    <text evidence="1">The sequence shown here is derived from an EMBL/GenBank/DDBJ whole genome shotgun (WGS) entry which is preliminary data.</text>
</comment>
<name>A0A0S8JYG5_UNCW3</name>
<sequence length="75" mass="9087">MYRILKRFKRNHSFNISLIEKLIKNSYTPDAFIIRNLKNIPNADTHPRRSYICNAYISELDDMTYKPQYPEYDLD</sequence>